<keyword evidence="1" id="KW-1133">Transmembrane helix</keyword>
<gene>
    <name evidence="2" type="ORF">VP01_17g5</name>
</gene>
<reference evidence="2 3" key="1">
    <citation type="submission" date="2015-08" db="EMBL/GenBank/DDBJ databases">
        <title>Next Generation Sequencing and Analysis of the Genome of Puccinia sorghi L Schw, the Causal Agent of Maize Common Rust.</title>
        <authorList>
            <person name="Rochi L."/>
            <person name="Burguener G."/>
            <person name="Darino M."/>
            <person name="Turjanski A."/>
            <person name="Kreff E."/>
            <person name="Dieguez M.J."/>
            <person name="Sacco F."/>
        </authorList>
    </citation>
    <scope>NUCLEOTIDE SEQUENCE [LARGE SCALE GENOMIC DNA]</scope>
    <source>
        <strain evidence="2 3">RO10H11247</strain>
    </source>
</reference>
<evidence type="ECO:0000313" key="2">
    <source>
        <dbReference type="EMBL" id="KNZ59103.1"/>
    </source>
</evidence>
<dbReference type="AlphaFoldDB" id="A0A0L6VEB7"/>
<keyword evidence="3" id="KW-1185">Reference proteome</keyword>
<accession>A0A0L6VEB7</accession>
<feature type="transmembrane region" description="Helical" evidence="1">
    <location>
        <begin position="472"/>
        <end position="488"/>
    </location>
</feature>
<keyword evidence="1" id="KW-0472">Membrane</keyword>
<feature type="transmembrane region" description="Helical" evidence="1">
    <location>
        <begin position="495"/>
        <end position="516"/>
    </location>
</feature>
<organism evidence="2 3">
    <name type="scientific">Puccinia sorghi</name>
    <dbReference type="NCBI Taxonomy" id="27349"/>
    <lineage>
        <taxon>Eukaryota</taxon>
        <taxon>Fungi</taxon>
        <taxon>Dikarya</taxon>
        <taxon>Basidiomycota</taxon>
        <taxon>Pucciniomycotina</taxon>
        <taxon>Pucciniomycetes</taxon>
        <taxon>Pucciniales</taxon>
        <taxon>Pucciniaceae</taxon>
        <taxon>Puccinia</taxon>
    </lineage>
</organism>
<name>A0A0L6VEB7_9BASI</name>
<keyword evidence="1" id="KW-0812">Transmembrane</keyword>
<evidence type="ECO:0000313" key="3">
    <source>
        <dbReference type="Proteomes" id="UP000037035"/>
    </source>
</evidence>
<dbReference type="EMBL" id="LAVV01006615">
    <property type="protein sequence ID" value="KNZ59103.1"/>
    <property type="molecule type" value="Genomic_DNA"/>
</dbReference>
<feature type="transmembrane region" description="Helical" evidence="1">
    <location>
        <begin position="522"/>
        <end position="543"/>
    </location>
</feature>
<evidence type="ECO:0000256" key="1">
    <source>
        <dbReference type="SAM" id="Phobius"/>
    </source>
</evidence>
<feature type="transmembrane region" description="Helical" evidence="1">
    <location>
        <begin position="777"/>
        <end position="798"/>
    </location>
</feature>
<dbReference type="VEuPathDB" id="FungiDB:VP01_17g5"/>
<proteinExistence type="predicted"/>
<protein>
    <submittedName>
        <fullName evidence="2">Uncharacterized protein</fullName>
    </submittedName>
</protein>
<dbReference type="Proteomes" id="UP000037035">
    <property type="component" value="Unassembled WGS sequence"/>
</dbReference>
<comment type="caution">
    <text evidence="2">The sequence shown here is derived from an EMBL/GenBank/DDBJ whole genome shotgun (WGS) entry which is preliminary data.</text>
</comment>
<sequence>MCACTACHVTRFQLQHKFIPSGVSYTSARFPSQIGWREGINLNRTLLTKAQLCELGYQCEPGCTLQGSKHNTLRASSSTRIVLFSCWRATAHEKPLKGNNGIERCRIGSQGVTGALTSSYGTALGPRVPALLSMPLFPTWRVEAQKGNQEFYLSALTPPMYLCCQKFSSMSICSACPHSETFHHFPRPIKLQEPAALAYPSCDSSITKPIHPVSLTTHSITLTTNWLWWLSQLITPVLLFDWIFLKILTNKLLALLTAWQTVIHSQLWTLAQPVLTYKPTVLDCSTCICSVIPLHRPYTLSTNQQFYSLYPSLRKIALPISFQLFSPKHPNGSIQRPRAAIDSLILFVAATTWELYLLITASIPPHSLDNLIKTTLLDCCRLTGLVLSRPSIHRDSSSAGYFKTPRLFVQFTPRYSSRGIDLLKQPISGVPCELFLHLPSSNHSLSPKVHIAILLRNTNPSSFSFFLSHRSYYYYYIYGIPCSVHFHFSSTSSFINITILPLFNFPIIIFPFHSILVSLASFISLTLPVSLCCVACLLALAVYGGWLRGAAVESCWSTLRHSAYHVHCTPPRHPSLFLSSDIINHQSPFLISFNTCQPVYPTQYSSFKPSVQWVNVEGREPPPLTSWRKSADRWEVVVLIKQPNGWLCSCGSLLPDRATSNLSCAEASSSHVNGSLRVYVLYGQPAKRQPLLKYFTRSIPTVLTSHHSITCPAPLVSSSSTSLSSHSLLRSFLPCVLDRSRFFDIHTPSAPPPPLPPPPTTSSLLTVWLQSLTVHLFFYRLVLSSSPLLVSLSFVAYIHYSRPFFIFSSSFSQAVSLLAPGSHPVHRLFDRSYNKIKNHWSSRPHNTTHSRNCFKSSHVRSAALH</sequence>